<dbReference type="EMBL" id="JARPWH010000074">
    <property type="protein sequence ID" value="MDT2404002.1"/>
    <property type="molecule type" value="Genomic_DNA"/>
</dbReference>
<evidence type="ECO:0000313" key="1">
    <source>
        <dbReference type="EMBL" id="MDT2404002.1"/>
    </source>
</evidence>
<sequence>MQKFDIGTCVKIKKGYPMAGYIGLIYDYFMENHTYLVYFNHDQKLFFVEKALELTSI</sequence>
<accession>A0AAJ2INQ3</accession>
<name>A0AAJ2INQ3_ENTAV</name>
<reference evidence="1 4" key="1">
    <citation type="submission" date="2023-03" db="EMBL/GenBank/DDBJ databases">
        <authorList>
            <person name="Shen W."/>
            <person name="Cai J."/>
        </authorList>
    </citation>
    <scope>NUCLEOTIDE SEQUENCE</scope>
    <source>
        <strain evidence="1">P33-2</strain>
        <strain evidence="2 4">Y2</strain>
    </source>
</reference>
<comment type="caution">
    <text evidence="1">The sequence shown here is derived from an EMBL/GenBank/DDBJ whole genome shotgun (WGS) entry which is preliminary data.</text>
</comment>
<organism evidence="1 3">
    <name type="scientific">Enterococcus avium</name>
    <name type="common">Streptococcus avium</name>
    <dbReference type="NCBI Taxonomy" id="33945"/>
    <lineage>
        <taxon>Bacteria</taxon>
        <taxon>Bacillati</taxon>
        <taxon>Bacillota</taxon>
        <taxon>Bacilli</taxon>
        <taxon>Lactobacillales</taxon>
        <taxon>Enterococcaceae</taxon>
        <taxon>Enterococcus</taxon>
    </lineage>
</organism>
<evidence type="ECO:0000313" key="2">
    <source>
        <dbReference type="EMBL" id="MDT2515587.1"/>
    </source>
</evidence>
<dbReference type="AlphaFoldDB" id="A0AAJ2INQ3"/>
<gene>
    <name evidence="1" type="ORF">P7D43_16675</name>
    <name evidence="2" type="ORF">P7D79_15275</name>
</gene>
<evidence type="ECO:0000313" key="3">
    <source>
        <dbReference type="Proteomes" id="UP001260773"/>
    </source>
</evidence>
<dbReference type="RefSeq" id="WP_016181981.1">
    <property type="nucleotide sequence ID" value="NZ_CAAKOC010000238.1"/>
</dbReference>
<dbReference type="Proteomes" id="UP001264335">
    <property type="component" value="Unassembled WGS sequence"/>
</dbReference>
<protein>
    <submittedName>
        <fullName evidence="1">Uncharacterized protein</fullName>
    </submittedName>
</protein>
<dbReference type="EMBL" id="JARPWY010000048">
    <property type="protein sequence ID" value="MDT2515587.1"/>
    <property type="molecule type" value="Genomic_DNA"/>
</dbReference>
<proteinExistence type="predicted"/>
<dbReference type="GeneID" id="69571307"/>
<evidence type="ECO:0000313" key="4">
    <source>
        <dbReference type="Proteomes" id="UP001264335"/>
    </source>
</evidence>
<dbReference type="Proteomes" id="UP001260773">
    <property type="component" value="Unassembled WGS sequence"/>
</dbReference>